<feature type="transmembrane region" description="Helical" evidence="2">
    <location>
        <begin position="124"/>
        <end position="144"/>
    </location>
</feature>
<feature type="transmembrane region" description="Helical" evidence="2">
    <location>
        <begin position="41"/>
        <end position="61"/>
    </location>
</feature>
<organism evidence="4">
    <name type="scientific">Lactobacillus delbrueckii subsp. lactis</name>
    <dbReference type="NCBI Taxonomy" id="29397"/>
    <lineage>
        <taxon>Bacteria</taxon>
        <taxon>Bacillati</taxon>
        <taxon>Bacillota</taxon>
        <taxon>Bacilli</taxon>
        <taxon>Lactobacillales</taxon>
        <taxon>Lactobacillaceae</taxon>
        <taxon>Lactobacillus</taxon>
    </lineage>
</organism>
<dbReference type="GO" id="GO:0008237">
    <property type="term" value="F:metallopeptidase activity"/>
    <property type="evidence" value="ECO:0007669"/>
    <property type="project" value="UniProtKB-KW"/>
</dbReference>
<feature type="transmembrane region" description="Helical" evidence="2">
    <location>
        <begin position="82"/>
        <end position="104"/>
    </location>
</feature>
<dbReference type="GO" id="GO:0004175">
    <property type="term" value="F:endopeptidase activity"/>
    <property type="evidence" value="ECO:0007669"/>
    <property type="project" value="UniProtKB-ARBA"/>
</dbReference>
<gene>
    <name evidence="4" type="ORF">DQL93_00460</name>
</gene>
<proteinExistence type="inferred from homology"/>
<keyword evidence="4" id="KW-0645">Protease</keyword>
<dbReference type="GO" id="GO:0006508">
    <property type="term" value="P:proteolysis"/>
    <property type="evidence" value="ECO:0007669"/>
    <property type="project" value="UniProtKB-KW"/>
</dbReference>
<keyword evidence="2" id="KW-0812">Transmembrane</keyword>
<dbReference type="InterPro" id="IPR003675">
    <property type="entry name" value="Rce1/LyrA-like_dom"/>
</dbReference>
<evidence type="ECO:0000313" key="4">
    <source>
        <dbReference type="EMBL" id="AZA15311.1"/>
    </source>
</evidence>
<feature type="transmembrane region" description="Helical" evidence="2">
    <location>
        <begin position="179"/>
        <end position="196"/>
    </location>
</feature>
<evidence type="ECO:0000259" key="3">
    <source>
        <dbReference type="Pfam" id="PF02517"/>
    </source>
</evidence>
<reference evidence="4" key="1">
    <citation type="submission" date="2018-07" db="EMBL/GenBank/DDBJ databases">
        <authorList>
            <person name="Somerville V."/>
        </authorList>
    </citation>
    <scope>NUCLEOTIDE SEQUENCE</scope>
    <source>
        <strain evidence="4">NWC_2_2</strain>
    </source>
</reference>
<dbReference type="EMBL" id="CP031023">
    <property type="protein sequence ID" value="AZA15311.1"/>
    <property type="molecule type" value="Genomic_DNA"/>
</dbReference>
<keyword evidence="2" id="KW-1133">Transmembrane helix</keyword>
<name>A0A061C819_LACDL</name>
<keyword evidence="4" id="KW-0482">Metalloprotease</keyword>
<feature type="transmembrane region" description="Helical" evidence="2">
    <location>
        <begin position="7"/>
        <end position="29"/>
    </location>
</feature>
<keyword evidence="2" id="KW-0472">Membrane</keyword>
<dbReference type="RefSeq" id="WP_003616451.1">
    <property type="nucleotide sequence ID" value="NZ_BJLO01000021.1"/>
</dbReference>
<accession>A0A061C819</accession>
<dbReference type="InterPro" id="IPR052710">
    <property type="entry name" value="CAAX_protease"/>
</dbReference>
<dbReference type="MEROPS" id="G05.007"/>
<evidence type="ECO:0000256" key="2">
    <source>
        <dbReference type="SAM" id="Phobius"/>
    </source>
</evidence>
<protein>
    <submittedName>
        <fullName evidence="4">CPBP family intramembrane metalloprotease</fullName>
    </submittedName>
</protein>
<dbReference type="GO" id="GO:0080120">
    <property type="term" value="P:CAAX-box protein maturation"/>
    <property type="evidence" value="ECO:0007669"/>
    <property type="project" value="UniProtKB-ARBA"/>
</dbReference>
<feature type="transmembrane region" description="Helical" evidence="2">
    <location>
        <begin position="156"/>
        <end position="173"/>
    </location>
</feature>
<evidence type="ECO:0000256" key="1">
    <source>
        <dbReference type="ARBA" id="ARBA00009067"/>
    </source>
</evidence>
<dbReference type="PANTHER" id="PTHR36435:SF1">
    <property type="entry name" value="CAAX AMINO TERMINAL PROTEASE FAMILY PROTEIN"/>
    <property type="match status" value="1"/>
</dbReference>
<dbReference type="Pfam" id="PF02517">
    <property type="entry name" value="Rce1-like"/>
    <property type="match status" value="1"/>
</dbReference>
<dbReference type="AlphaFoldDB" id="A0A061C819"/>
<dbReference type="OrthoDB" id="8607342at2"/>
<sequence length="218" mass="25325">MKKIGHYLFYLIEIAIVFALYTTLQEFYFYPDIFGFGSAEAFILALSTVLVFWFSFWLYKGQLDDDNDWGFSQDFHWDWRKLATAVGGFFLMQLLYILLMNLIGGGVSVNQQNLDDLQQTAGPTYNIMVVLVAPVMEEIIFRGMFFNLLFNHAGKIAKWAGILVSGFFFAFAHNPFWSPYLLVYWMMGSVLAWVYMTTKDLRYSMATHIMWNMLSILG</sequence>
<dbReference type="PANTHER" id="PTHR36435">
    <property type="entry name" value="SLR1288 PROTEIN"/>
    <property type="match status" value="1"/>
</dbReference>
<keyword evidence="4" id="KW-0378">Hydrolase</keyword>
<feature type="domain" description="CAAX prenyl protease 2/Lysostaphin resistance protein A-like" evidence="3">
    <location>
        <begin position="127"/>
        <end position="213"/>
    </location>
</feature>
<comment type="similarity">
    <text evidence="1">Belongs to the UPF0177 family.</text>
</comment>